<evidence type="ECO:0000313" key="8">
    <source>
        <dbReference type="Proteomes" id="UP000233837"/>
    </source>
</evidence>
<dbReference type="GO" id="GO:0051213">
    <property type="term" value="F:dioxygenase activity"/>
    <property type="evidence" value="ECO:0007669"/>
    <property type="project" value="UniProtKB-ARBA"/>
</dbReference>
<dbReference type="Pfam" id="PF03171">
    <property type="entry name" value="2OG-FeII_Oxy"/>
    <property type="match status" value="1"/>
</dbReference>
<dbReference type="AlphaFoldDB" id="A0A2I0X690"/>
<evidence type="ECO:0000256" key="4">
    <source>
        <dbReference type="ARBA" id="ARBA00023004"/>
    </source>
</evidence>
<evidence type="ECO:0000313" key="7">
    <source>
        <dbReference type="EMBL" id="PKU83424.1"/>
    </source>
</evidence>
<dbReference type="PANTHER" id="PTHR10209:SF859">
    <property type="entry name" value="OS03G0690500 PROTEIN"/>
    <property type="match status" value="1"/>
</dbReference>
<dbReference type="Gene3D" id="2.60.120.330">
    <property type="entry name" value="B-lactam Antibiotic, Isopenicillin N Synthase, Chain"/>
    <property type="match status" value="1"/>
</dbReference>
<evidence type="ECO:0000256" key="1">
    <source>
        <dbReference type="ARBA" id="ARBA00008056"/>
    </source>
</evidence>
<accession>A0A2I0X690</accession>
<dbReference type="GO" id="GO:0046872">
    <property type="term" value="F:metal ion binding"/>
    <property type="evidence" value="ECO:0007669"/>
    <property type="project" value="UniProtKB-KW"/>
</dbReference>
<feature type="domain" description="Fe2OG dioxygenase" evidence="6">
    <location>
        <begin position="204"/>
        <end position="307"/>
    </location>
</feature>
<dbReference type="FunFam" id="2.60.120.330:FF:000005">
    <property type="entry name" value="1-aminocyclopropane-1-carboxylate oxidase homolog 1"/>
    <property type="match status" value="1"/>
</dbReference>
<dbReference type="InterPro" id="IPR044861">
    <property type="entry name" value="IPNS-like_FE2OG_OXY"/>
</dbReference>
<reference evidence="7 8" key="2">
    <citation type="journal article" date="2017" name="Nature">
        <title>The Apostasia genome and the evolution of orchids.</title>
        <authorList>
            <person name="Zhang G.Q."/>
            <person name="Liu K.W."/>
            <person name="Li Z."/>
            <person name="Lohaus R."/>
            <person name="Hsiao Y.Y."/>
            <person name="Niu S.C."/>
            <person name="Wang J.Y."/>
            <person name="Lin Y.C."/>
            <person name="Xu Q."/>
            <person name="Chen L.J."/>
            <person name="Yoshida K."/>
            <person name="Fujiwara S."/>
            <person name="Wang Z.W."/>
            <person name="Zhang Y.Q."/>
            <person name="Mitsuda N."/>
            <person name="Wang M."/>
            <person name="Liu G.H."/>
            <person name="Pecoraro L."/>
            <person name="Huang H.X."/>
            <person name="Xiao X.J."/>
            <person name="Lin M."/>
            <person name="Wu X.Y."/>
            <person name="Wu W.L."/>
            <person name="Chen Y.Y."/>
            <person name="Chang S.B."/>
            <person name="Sakamoto S."/>
            <person name="Ohme-Takagi M."/>
            <person name="Yagi M."/>
            <person name="Zeng S.J."/>
            <person name="Shen C.Y."/>
            <person name="Yeh C.M."/>
            <person name="Luo Y.B."/>
            <person name="Tsai W.C."/>
            <person name="Van de Peer Y."/>
            <person name="Liu Z.J."/>
        </authorList>
    </citation>
    <scope>NUCLEOTIDE SEQUENCE [LARGE SCALE GENOMIC DNA]</scope>
    <source>
        <tissue evidence="7">The whole plant</tissue>
    </source>
</reference>
<proteinExistence type="inferred from homology"/>
<dbReference type="EMBL" id="KZ502113">
    <property type="protein sequence ID" value="PKU83424.1"/>
    <property type="molecule type" value="Genomic_DNA"/>
</dbReference>
<evidence type="ECO:0000256" key="2">
    <source>
        <dbReference type="ARBA" id="ARBA00022723"/>
    </source>
</evidence>
<dbReference type="InterPro" id="IPR026992">
    <property type="entry name" value="DIOX_N"/>
</dbReference>
<protein>
    <submittedName>
        <fullName evidence="7">1-aminocyclopropane-1-carboxylate oxidase like 1</fullName>
    </submittedName>
</protein>
<keyword evidence="4 5" id="KW-0408">Iron</keyword>
<keyword evidence="2 5" id="KW-0479">Metal-binding</keyword>
<keyword evidence="3 5" id="KW-0560">Oxidoreductase</keyword>
<dbReference type="Pfam" id="PF14226">
    <property type="entry name" value="DIOX_N"/>
    <property type="match status" value="1"/>
</dbReference>
<dbReference type="PROSITE" id="PS51471">
    <property type="entry name" value="FE2OG_OXY"/>
    <property type="match status" value="1"/>
</dbReference>
<sequence>MATYDRRSEIKAFDDTKAGVKGLVDAGVTEIPRFFHHPADAKDGPDPTSVPRSEIPVIDLGDTAGRESVVELVRRASETFGFFQVLNHGVPQAVMDEMLEGVRRFNEQDLKVKMRYYTRDRSKTVIFNSNFDLYESPVANWRDTLYCGMAPEPAAKPEDLPEACRDIIMEYTSHIQRLGRLLFELLSEGLGLDARYLNDLECGKGLAHLSHYYPPCPEPELAIGTSKHADSAFLNVLLQDTIGGLQVLHQNQWIDVPPIPGAFIINIGDLLQLISNDKFKSVEHRVLASKNGPRVSVACFFFTRLHPLERRYGPIEKLLSEKNPPKYKDVTVREFVTFYYSKGLDGKSALENFRL</sequence>
<evidence type="ECO:0000259" key="6">
    <source>
        <dbReference type="PROSITE" id="PS51471"/>
    </source>
</evidence>
<dbReference type="InterPro" id="IPR005123">
    <property type="entry name" value="Oxoglu/Fe-dep_dioxygenase_dom"/>
</dbReference>
<evidence type="ECO:0000256" key="3">
    <source>
        <dbReference type="ARBA" id="ARBA00023002"/>
    </source>
</evidence>
<dbReference type="OrthoDB" id="288590at2759"/>
<dbReference type="Proteomes" id="UP000233837">
    <property type="component" value="Unassembled WGS sequence"/>
</dbReference>
<keyword evidence="8" id="KW-1185">Reference proteome</keyword>
<comment type="similarity">
    <text evidence="1 5">Belongs to the iron/ascorbate-dependent oxidoreductase family.</text>
</comment>
<reference evidence="7 8" key="1">
    <citation type="journal article" date="2016" name="Sci. Rep.">
        <title>The Dendrobium catenatum Lindl. genome sequence provides insights into polysaccharide synthase, floral development and adaptive evolution.</title>
        <authorList>
            <person name="Zhang G.Q."/>
            <person name="Xu Q."/>
            <person name="Bian C."/>
            <person name="Tsai W.C."/>
            <person name="Yeh C.M."/>
            <person name="Liu K.W."/>
            <person name="Yoshida K."/>
            <person name="Zhang L.S."/>
            <person name="Chang S.B."/>
            <person name="Chen F."/>
            <person name="Shi Y."/>
            <person name="Su Y.Y."/>
            <person name="Zhang Y.Q."/>
            <person name="Chen L.J."/>
            <person name="Yin Y."/>
            <person name="Lin M."/>
            <person name="Huang H."/>
            <person name="Deng H."/>
            <person name="Wang Z.W."/>
            <person name="Zhu S.L."/>
            <person name="Zhao X."/>
            <person name="Deng C."/>
            <person name="Niu S.C."/>
            <person name="Huang J."/>
            <person name="Wang M."/>
            <person name="Liu G.H."/>
            <person name="Yang H.J."/>
            <person name="Xiao X.J."/>
            <person name="Hsiao Y.Y."/>
            <person name="Wu W.L."/>
            <person name="Chen Y.Y."/>
            <person name="Mitsuda N."/>
            <person name="Ohme-Takagi M."/>
            <person name="Luo Y.B."/>
            <person name="Van de Peer Y."/>
            <person name="Liu Z.J."/>
        </authorList>
    </citation>
    <scope>NUCLEOTIDE SEQUENCE [LARGE SCALE GENOMIC DNA]</scope>
    <source>
        <tissue evidence="7">The whole plant</tissue>
    </source>
</reference>
<dbReference type="InterPro" id="IPR027443">
    <property type="entry name" value="IPNS-like_sf"/>
</dbReference>
<dbReference type="SUPFAM" id="SSF51197">
    <property type="entry name" value="Clavaminate synthase-like"/>
    <property type="match status" value="1"/>
</dbReference>
<organism evidence="7 8">
    <name type="scientific">Dendrobium catenatum</name>
    <dbReference type="NCBI Taxonomy" id="906689"/>
    <lineage>
        <taxon>Eukaryota</taxon>
        <taxon>Viridiplantae</taxon>
        <taxon>Streptophyta</taxon>
        <taxon>Embryophyta</taxon>
        <taxon>Tracheophyta</taxon>
        <taxon>Spermatophyta</taxon>
        <taxon>Magnoliopsida</taxon>
        <taxon>Liliopsida</taxon>
        <taxon>Asparagales</taxon>
        <taxon>Orchidaceae</taxon>
        <taxon>Epidendroideae</taxon>
        <taxon>Malaxideae</taxon>
        <taxon>Dendrobiinae</taxon>
        <taxon>Dendrobium</taxon>
    </lineage>
</organism>
<dbReference type="PANTHER" id="PTHR10209">
    <property type="entry name" value="OXIDOREDUCTASE, 2OG-FE II OXYGENASE FAMILY PROTEIN"/>
    <property type="match status" value="1"/>
</dbReference>
<gene>
    <name evidence="7" type="ORF">MA16_Dca016533</name>
</gene>
<name>A0A2I0X690_9ASPA</name>
<evidence type="ECO:0000256" key="5">
    <source>
        <dbReference type="RuleBase" id="RU003682"/>
    </source>
</evidence>